<proteinExistence type="inferred from homology"/>
<dbReference type="GO" id="GO:0046872">
    <property type="term" value="F:metal ion binding"/>
    <property type="evidence" value="ECO:0007669"/>
    <property type="project" value="UniProtKB-KW"/>
</dbReference>
<keyword evidence="5" id="KW-0479">Metal-binding</keyword>
<keyword evidence="6" id="KW-0378">Hydrolase</keyword>
<evidence type="ECO:0000313" key="9">
    <source>
        <dbReference type="Proteomes" id="UP000504618"/>
    </source>
</evidence>
<comment type="cofactor">
    <cofactor evidence="1">
        <name>a divalent metal cation</name>
        <dbReference type="ChEBI" id="CHEBI:60240"/>
    </cofactor>
</comment>
<dbReference type="GO" id="GO:0005634">
    <property type="term" value="C:nucleus"/>
    <property type="evidence" value="ECO:0007669"/>
    <property type="project" value="UniProtKB-SubCell"/>
</dbReference>
<dbReference type="GO" id="GO:0016787">
    <property type="term" value="F:hydrolase activity"/>
    <property type="evidence" value="ECO:0007669"/>
    <property type="project" value="UniProtKB-KW"/>
</dbReference>
<dbReference type="PANTHER" id="PTHR22930:SF269">
    <property type="entry name" value="NUCLEASE HARBI1-LIKE PROTEIN"/>
    <property type="match status" value="1"/>
</dbReference>
<dbReference type="InterPro" id="IPR027806">
    <property type="entry name" value="HARBI1_dom"/>
</dbReference>
<evidence type="ECO:0000256" key="5">
    <source>
        <dbReference type="ARBA" id="ARBA00022723"/>
    </source>
</evidence>
<evidence type="ECO:0000259" key="8">
    <source>
        <dbReference type="Pfam" id="PF13359"/>
    </source>
</evidence>
<evidence type="ECO:0000256" key="2">
    <source>
        <dbReference type="ARBA" id="ARBA00004123"/>
    </source>
</evidence>
<evidence type="ECO:0000256" key="6">
    <source>
        <dbReference type="ARBA" id="ARBA00022801"/>
    </source>
</evidence>
<feature type="domain" description="DDE Tnp4" evidence="8">
    <location>
        <begin position="109"/>
        <end position="180"/>
    </location>
</feature>
<sequence>MSSTQLENLLQIVGPKLQKQTHIREPVSAEERLCLTLRYLACGDSMVSISYQYLLGCTTISNIISETCEAIWNMLCPVVLPSSLTKEDWLRIAADFENQCNFPHCIGAIDGKHIVIQCPANAGSTYYNYKHSHSVVLMAICDANYLFTFVDIGAYGRRSDGGIFRECQFGKKFEQKKLNVPNAETIFENGPILPYCL</sequence>
<evidence type="ECO:0000313" key="10">
    <source>
        <dbReference type="RefSeq" id="XP_024875884.1"/>
    </source>
</evidence>
<reference evidence="10" key="1">
    <citation type="submission" date="2025-08" db="UniProtKB">
        <authorList>
            <consortium name="RefSeq"/>
        </authorList>
    </citation>
    <scope>IDENTIFICATION</scope>
    <source>
        <tissue evidence="10">Whole body</tissue>
    </source>
</reference>
<dbReference type="Pfam" id="PF13359">
    <property type="entry name" value="DDE_Tnp_4"/>
    <property type="match status" value="1"/>
</dbReference>
<evidence type="ECO:0000256" key="7">
    <source>
        <dbReference type="ARBA" id="ARBA00023242"/>
    </source>
</evidence>
<evidence type="ECO:0000256" key="1">
    <source>
        <dbReference type="ARBA" id="ARBA00001968"/>
    </source>
</evidence>
<dbReference type="AlphaFoldDB" id="A0A6J1Q165"/>
<dbReference type="OrthoDB" id="6627079at2759"/>
<dbReference type="GO" id="GO:0004518">
    <property type="term" value="F:nuclease activity"/>
    <property type="evidence" value="ECO:0007669"/>
    <property type="project" value="UniProtKB-KW"/>
</dbReference>
<dbReference type="GeneID" id="112457193"/>
<organism evidence="9 10">
    <name type="scientific">Temnothorax curvispinosus</name>
    <dbReference type="NCBI Taxonomy" id="300111"/>
    <lineage>
        <taxon>Eukaryota</taxon>
        <taxon>Metazoa</taxon>
        <taxon>Ecdysozoa</taxon>
        <taxon>Arthropoda</taxon>
        <taxon>Hexapoda</taxon>
        <taxon>Insecta</taxon>
        <taxon>Pterygota</taxon>
        <taxon>Neoptera</taxon>
        <taxon>Endopterygota</taxon>
        <taxon>Hymenoptera</taxon>
        <taxon>Apocrita</taxon>
        <taxon>Aculeata</taxon>
        <taxon>Formicoidea</taxon>
        <taxon>Formicidae</taxon>
        <taxon>Myrmicinae</taxon>
        <taxon>Temnothorax</taxon>
    </lineage>
</organism>
<feature type="non-terminal residue" evidence="10">
    <location>
        <position position="197"/>
    </location>
</feature>
<dbReference type="Proteomes" id="UP000504618">
    <property type="component" value="Unplaced"/>
</dbReference>
<keyword evidence="4" id="KW-0540">Nuclease</keyword>
<evidence type="ECO:0000256" key="3">
    <source>
        <dbReference type="ARBA" id="ARBA00006958"/>
    </source>
</evidence>
<gene>
    <name evidence="10" type="primary">LOC112457193</name>
</gene>
<comment type="similarity">
    <text evidence="3">Belongs to the HARBI1 family.</text>
</comment>
<comment type="subcellular location">
    <subcellularLocation>
        <location evidence="2">Nucleus</location>
    </subcellularLocation>
</comment>
<keyword evidence="7" id="KW-0539">Nucleus</keyword>
<dbReference type="InterPro" id="IPR045249">
    <property type="entry name" value="HARBI1-like"/>
</dbReference>
<dbReference type="PANTHER" id="PTHR22930">
    <property type="match status" value="1"/>
</dbReference>
<dbReference type="RefSeq" id="XP_024875884.1">
    <property type="nucleotide sequence ID" value="XM_025020116.1"/>
</dbReference>
<protein>
    <submittedName>
        <fullName evidence="10">Protein ANTAGONIST OF LIKE HETEROCHROMATIN PROTEIN 1-like</fullName>
    </submittedName>
</protein>
<evidence type="ECO:0000256" key="4">
    <source>
        <dbReference type="ARBA" id="ARBA00022722"/>
    </source>
</evidence>
<accession>A0A6J1Q165</accession>
<keyword evidence="9" id="KW-1185">Reference proteome</keyword>
<name>A0A6J1Q165_9HYME</name>